<feature type="non-terminal residue" evidence="1">
    <location>
        <position position="130"/>
    </location>
</feature>
<accession>A0A540WFX0</accession>
<comment type="caution">
    <text evidence="1">The sequence shown here is derived from an EMBL/GenBank/DDBJ whole genome shotgun (WGS) entry which is preliminary data.</text>
</comment>
<keyword evidence="2" id="KW-1185">Reference proteome</keyword>
<proteinExistence type="predicted"/>
<sequence>ASTLSPNGGPTGGFAHRWIGANGVTQWNEVISNVPGVVTLETFSPSGTLLIGGHELLAGGTEIGRGWFAAMNLATRALGPVTYVEGSTGMGGPVRISGLALTPTGHVVVTGGFSAIRDQDGGFIRVYDGR</sequence>
<gene>
    <name evidence="1" type="ORF">FJV41_51655</name>
</gene>
<protein>
    <submittedName>
        <fullName evidence="1">Uncharacterized protein</fullName>
    </submittedName>
</protein>
<evidence type="ECO:0000313" key="2">
    <source>
        <dbReference type="Proteomes" id="UP000315369"/>
    </source>
</evidence>
<dbReference type="EMBL" id="VIFM01000995">
    <property type="protein sequence ID" value="TQF07915.1"/>
    <property type="molecule type" value="Genomic_DNA"/>
</dbReference>
<reference evidence="1 2" key="1">
    <citation type="submission" date="2019-06" db="EMBL/GenBank/DDBJ databases">
        <authorList>
            <person name="Livingstone P."/>
            <person name="Whitworth D."/>
        </authorList>
    </citation>
    <scope>NUCLEOTIDE SEQUENCE [LARGE SCALE GENOMIC DNA]</scope>
    <source>
        <strain evidence="1 2">AM401</strain>
    </source>
</reference>
<dbReference type="Proteomes" id="UP000315369">
    <property type="component" value="Unassembled WGS sequence"/>
</dbReference>
<feature type="non-terminal residue" evidence="1">
    <location>
        <position position="1"/>
    </location>
</feature>
<organism evidence="1 2">
    <name type="scientific">Myxococcus llanfairpwllgwyngyllgogerychwyrndrobwllllantysiliogogogochensis</name>
    <dbReference type="NCBI Taxonomy" id="2590453"/>
    <lineage>
        <taxon>Bacteria</taxon>
        <taxon>Pseudomonadati</taxon>
        <taxon>Myxococcota</taxon>
        <taxon>Myxococcia</taxon>
        <taxon>Myxococcales</taxon>
        <taxon>Cystobacterineae</taxon>
        <taxon>Myxococcaceae</taxon>
        <taxon>Myxococcus</taxon>
    </lineage>
</organism>
<dbReference type="AlphaFoldDB" id="A0A540WFX0"/>
<name>A0A540WFX0_9BACT</name>
<evidence type="ECO:0000313" key="1">
    <source>
        <dbReference type="EMBL" id="TQF07915.1"/>
    </source>
</evidence>